<dbReference type="SUPFAM" id="SSF140427">
    <property type="entry name" value="VPS28 C-terminal domain-like"/>
    <property type="match status" value="1"/>
</dbReference>
<dbReference type="EMBL" id="CABFWN010000002">
    <property type="protein sequence ID" value="VUG17249.1"/>
    <property type="molecule type" value="Genomic_DNA"/>
</dbReference>
<gene>
    <name evidence="10" type="primary">VPS28</name>
    <name evidence="10" type="ORF">DEBR0S2_02256G</name>
</gene>
<dbReference type="Proteomes" id="UP000478008">
    <property type="component" value="Unassembled WGS sequence"/>
</dbReference>
<dbReference type="InterPro" id="IPR037206">
    <property type="entry name" value="VPS28_C_sf"/>
</dbReference>
<evidence type="ECO:0000256" key="1">
    <source>
        <dbReference type="ARBA" id="ARBA00004177"/>
    </source>
</evidence>
<dbReference type="SUPFAM" id="SSF140111">
    <property type="entry name" value="Endosomal sorting complex assembly domain"/>
    <property type="match status" value="1"/>
</dbReference>
<dbReference type="InterPro" id="IPR017899">
    <property type="entry name" value="VPS28_C"/>
</dbReference>
<dbReference type="Gene3D" id="1.20.120.1130">
    <property type="match status" value="1"/>
</dbReference>
<dbReference type="PIRSF" id="PIRSF017535">
    <property type="entry name" value="VPS28"/>
    <property type="match status" value="1"/>
</dbReference>
<evidence type="ECO:0000256" key="5">
    <source>
        <dbReference type="PIRNR" id="PIRNR017535"/>
    </source>
</evidence>
<keyword evidence="4 5" id="KW-0653">Protein transport</keyword>
<evidence type="ECO:0000256" key="4">
    <source>
        <dbReference type="ARBA" id="ARBA00022927"/>
    </source>
</evidence>
<organism evidence="10 11">
    <name type="scientific">Dekkera bruxellensis</name>
    <name type="common">Brettanomyces custersii</name>
    <dbReference type="NCBI Taxonomy" id="5007"/>
    <lineage>
        <taxon>Eukaryota</taxon>
        <taxon>Fungi</taxon>
        <taxon>Dikarya</taxon>
        <taxon>Ascomycota</taxon>
        <taxon>Saccharomycotina</taxon>
        <taxon>Pichiomycetes</taxon>
        <taxon>Pichiales</taxon>
        <taxon>Pichiaceae</taxon>
        <taxon>Brettanomyces</taxon>
    </lineage>
</organism>
<reference evidence="10 11" key="1">
    <citation type="submission" date="2019-07" db="EMBL/GenBank/DDBJ databases">
        <authorList>
            <person name="Friedrich A."/>
            <person name="Schacherer J."/>
        </authorList>
    </citation>
    <scope>NUCLEOTIDE SEQUENCE [LARGE SCALE GENOMIC DNA]</scope>
</reference>
<keyword evidence="11" id="KW-1185">Reference proteome</keyword>
<dbReference type="PANTHER" id="PTHR12937">
    <property type="entry name" value="VACUOLAR PROTEIN SORTING 28, ISOFORM 2 VPS28"/>
    <property type="match status" value="1"/>
</dbReference>
<proteinExistence type="inferred from homology"/>
<dbReference type="InterPro" id="IPR007143">
    <property type="entry name" value="Vps28"/>
</dbReference>
<dbReference type="GO" id="GO:0043328">
    <property type="term" value="P:protein transport to vacuole involved in ubiquitin-dependent protein catabolic process via the multivesicular body sorting pathway"/>
    <property type="evidence" value="ECO:0007669"/>
    <property type="project" value="TreeGrafter"/>
</dbReference>
<feature type="compositionally biased region" description="Basic and acidic residues" evidence="7">
    <location>
        <begin position="137"/>
        <end position="164"/>
    </location>
</feature>
<dbReference type="AlphaFoldDB" id="A0A7D9H160"/>
<evidence type="ECO:0000256" key="3">
    <source>
        <dbReference type="ARBA" id="ARBA00022753"/>
    </source>
</evidence>
<protein>
    <recommendedName>
        <fullName evidence="5">Vacuolar protein sorting-associated protein 28</fullName>
    </recommendedName>
    <alternativeName>
        <fullName evidence="5">ESCRT-I complex subunit VPS28</fullName>
    </alternativeName>
</protein>
<dbReference type="Pfam" id="PF03997">
    <property type="entry name" value="VPS28"/>
    <property type="match status" value="1"/>
</dbReference>
<dbReference type="InterPro" id="IPR037202">
    <property type="entry name" value="ESCRT_assembly_dom"/>
</dbReference>
<evidence type="ECO:0000313" key="11">
    <source>
        <dbReference type="Proteomes" id="UP000478008"/>
    </source>
</evidence>
<evidence type="ECO:0000259" key="9">
    <source>
        <dbReference type="PROSITE" id="PS51313"/>
    </source>
</evidence>
<dbReference type="PANTHER" id="PTHR12937:SF0">
    <property type="entry name" value="VACUOLAR PROTEIN SORTING-ASSOCIATED PROTEIN 28 HOMOLOG"/>
    <property type="match status" value="1"/>
</dbReference>
<sequence>MQPYTPRSNVRSVTIGMIKGAKRSLDIEIPLFETHSERERCESIAELYSIIVAINILEKGYIRDEFVDNEEYYTNTTMRFIKQFYLTLENDEVKQEFKDIDNFVKNYQLNCPLAVKRLKLRMPATIEHLSMVEEETKEISDENKQDKGDENESSKRPTQKKEISADTESAVPEGYKGRAIAEATGAFITMMDAIKLSYNTKEQLHPLLTDIVTATNKVFDDYDSRPKLVQWLITLNGLKFDEVLSENQLKELLWDVDSAYKGFFAKLG</sequence>
<comment type="function">
    <text evidence="5">Component of the ESCRT-I complex (endosomal sorting complex required for transport I), a regulator of vesicular trafficking process.</text>
</comment>
<accession>A0A7D9H160</accession>
<comment type="subcellular location">
    <subcellularLocation>
        <location evidence="1">Endosome</location>
    </subcellularLocation>
</comment>
<dbReference type="GO" id="GO:0000813">
    <property type="term" value="C:ESCRT I complex"/>
    <property type="evidence" value="ECO:0007669"/>
    <property type="project" value="UniProtKB-UniRule"/>
</dbReference>
<feature type="domain" description="VPS28 N-terminal" evidence="9">
    <location>
        <begin position="18"/>
        <end position="128"/>
    </location>
</feature>
<evidence type="ECO:0000313" key="10">
    <source>
        <dbReference type="EMBL" id="VUG17249.1"/>
    </source>
</evidence>
<evidence type="ECO:0000259" key="8">
    <source>
        <dbReference type="PROSITE" id="PS51310"/>
    </source>
</evidence>
<evidence type="ECO:0000256" key="2">
    <source>
        <dbReference type="ARBA" id="ARBA00022448"/>
    </source>
</evidence>
<comment type="similarity">
    <text evidence="5 6">Belongs to the VPS28 family.</text>
</comment>
<keyword evidence="3 5" id="KW-0967">Endosome</keyword>
<name>A0A7D9H160_DEKBR</name>
<evidence type="ECO:0000256" key="7">
    <source>
        <dbReference type="SAM" id="MobiDB-lite"/>
    </source>
</evidence>
<dbReference type="InterPro" id="IPR017898">
    <property type="entry name" value="VPS28_N"/>
</dbReference>
<dbReference type="PROSITE" id="PS51313">
    <property type="entry name" value="VPS28_N"/>
    <property type="match status" value="1"/>
</dbReference>
<evidence type="ECO:0000256" key="6">
    <source>
        <dbReference type="PROSITE-ProRule" id="PRU00642"/>
    </source>
</evidence>
<feature type="domain" description="VPS28 C-terminal" evidence="8">
    <location>
        <begin position="175"/>
        <end position="268"/>
    </location>
</feature>
<dbReference type="PROSITE" id="PS51310">
    <property type="entry name" value="VPS28_C"/>
    <property type="match status" value="1"/>
</dbReference>
<dbReference type="Gene3D" id="1.20.1440.200">
    <property type="match status" value="1"/>
</dbReference>
<feature type="region of interest" description="Disordered" evidence="7">
    <location>
        <begin position="133"/>
        <end position="170"/>
    </location>
</feature>
<keyword evidence="2 5" id="KW-0813">Transport</keyword>
<dbReference type="GO" id="GO:0044877">
    <property type="term" value="F:protein-containing complex binding"/>
    <property type="evidence" value="ECO:0007669"/>
    <property type="project" value="TreeGrafter"/>
</dbReference>
<dbReference type="InterPro" id="IPR038358">
    <property type="entry name" value="VPS28_N_sf"/>
</dbReference>